<keyword evidence="12" id="KW-0496">Mitochondrion</keyword>
<organism evidence="15 16">
    <name type="scientific">Saccharomycopsis crataegensis</name>
    <dbReference type="NCBI Taxonomy" id="43959"/>
    <lineage>
        <taxon>Eukaryota</taxon>
        <taxon>Fungi</taxon>
        <taxon>Dikarya</taxon>
        <taxon>Ascomycota</taxon>
        <taxon>Saccharomycotina</taxon>
        <taxon>Saccharomycetes</taxon>
        <taxon>Saccharomycopsidaceae</taxon>
        <taxon>Saccharomycopsis</taxon>
    </lineage>
</organism>
<evidence type="ECO:0000256" key="2">
    <source>
        <dbReference type="ARBA" id="ARBA00004305"/>
    </source>
</evidence>
<dbReference type="Pfam" id="PF01432">
    <property type="entry name" value="Peptidase_M3"/>
    <property type="match status" value="1"/>
</dbReference>
<keyword evidence="16" id="KW-1185">Reference proteome</keyword>
<evidence type="ECO:0000256" key="10">
    <source>
        <dbReference type="ARBA" id="ARBA00022946"/>
    </source>
</evidence>
<dbReference type="Gene3D" id="3.40.390.10">
    <property type="entry name" value="Collagenase (Catalytic Domain)"/>
    <property type="match status" value="1"/>
</dbReference>
<evidence type="ECO:0000256" key="1">
    <source>
        <dbReference type="ARBA" id="ARBA00000436"/>
    </source>
</evidence>
<keyword evidence="9 13" id="KW-0862">Zinc</keyword>
<protein>
    <recommendedName>
        <fullName evidence="5">Mitochondrial intermediate peptidase</fullName>
        <ecNumber evidence="4">3.4.24.59</ecNumber>
    </recommendedName>
</protein>
<dbReference type="PANTHER" id="PTHR11804:SF79">
    <property type="entry name" value="MITOCHONDRIAL INTERMEDIATE PEPTIDASE"/>
    <property type="match status" value="1"/>
</dbReference>
<dbReference type="PANTHER" id="PTHR11804">
    <property type="entry name" value="PROTEASE M3 THIMET OLIGOPEPTIDASE-RELATED"/>
    <property type="match status" value="1"/>
</dbReference>
<reference evidence="15 16" key="1">
    <citation type="journal article" date="2023" name="Elife">
        <title>Identification of key yeast species and microbe-microbe interactions impacting larval growth of Drosophila in the wild.</title>
        <authorList>
            <person name="Mure A."/>
            <person name="Sugiura Y."/>
            <person name="Maeda R."/>
            <person name="Honda K."/>
            <person name="Sakurai N."/>
            <person name="Takahashi Y."/>
            <person name="Watada M."/>
            <person name="Katoh T."/>
            <person name="Gotoh A."/>
            <person name="Gotoh Y."/>
            <person name="Taniguchi I."/>
            <person name="Nakamura K."/>
            <person name="Hayashi T."/>
            <person name="Katayama T."/>
            <person name="Uemura T."/>
            <person name="Hattori Y."/>
        </authorList>
    </citation>
    <scope>NUCLEOTIDE SEQUENCE [LARGE SCALE GENOMIC DNA]</scope>
    <source>
        <strain evidence="15 16">SC-9</strain>
    </source>
</reference>
<keyword evidence="11 13" id="KW-0482">Metalloprotease</keyword>
<evidence type="ECO:0000313" key="16">
    <source>
        <dbReference type="Proteomes" id="UP001360560"/>
    </source>
</evidence>
<keyword evidence="8 13" id="KW-0378">Hydrolase</keyword>
<keyword evidence="6 13" id="KW-0645">Protease</keyword>
<gene>
    <name evidence="15" type="ORF">DASC09_001070</name>
</gene>
<evidence type="ECO:0000256" key="13">
    <source>
        <dbReference type="RuleBase" id="RU003435"/>
    </source>
</evidence>
<evidence type="ECO:0000313" key="15">
    <source>
        <dbReference type="EMBL" id="GMM32782.1"/>
    </source>
</evidence>
<dbReference type="GO" id="GO:0006627">
    <property type="term" value="P:protein processing involved in protein targeting to mitochondrion"/>
    <property type="evidence" value="ECO:0007669"/>
    <property type="project" value="TreeGrafter"/>
</dbReference>
<evidence type="ECO:0000259" key="14">
    <source>
        <dbReference type="Pfam" id="PF01432"/>
    </source>
</evidence>
<dbReference type="Gene3D" id="1.10.1370.10">
    <property type="entry name" value="Neurolysin, domain 3"/>
    <property type="match status" value="2"/>
</dbReference>
<name>A0AAV5QDM1_9ASCO</name>
<dbReference type="EC" id="3.4.24.59" evidence="4"/>
<dbReference type="GeneID" id="90070761"/>
<dbReference type="RefSeq" id="XP_064849782.1">
    <property type="nucleotide sequence ID" value="XM_064993710.1"/>
</dbReference>
<dbReference type="InterPro" id="IPR001567">
    <property type="entry name" value="Pept_M3A_M3B_dom"/>
</dbReference>
<comment type="cofactor">
    <cofactor evidence="13">
        <name>Zn(2+)</name>
        <dbReference type="ChEBI" id="CHEBI:29105"/>
    </cofactor>
    <text evidence="13">Binds 1 zinc ion.</text>
</comment>
<dbReference type="GO" id="GO:0004222">
    <property type="term" value="F:metalloendopeptidase activity"/>
    <property type="evidence" value="ECO:0007669"/>
    <property type="project" value="UniProtKB-EC"/>
</dbReference>
<evidence type="ECO:0000256" key="11">
    <source>
        <dbReference type="ARBA" id="ARBA00023049"/>
    </source>
</evidence>
<evidence type="ECO:0000256" key="3">
    <source>
        <dbReference type="ARBA" id="ARBA00006040"/>
    </source>
</evidence>
<dbReference type="SUPFAM" id="SSF55486">
    <property type="entry name" value="Metalloproteases ('zincins'), catalytic domain"/>
    <property type="match status" value="1"/>
</dbReference>
<evidence type="ECO:0000256" key="4">
    <source>
        <dbReference type="ARBA" id="ARBA00012441"/>
    </source>
</evidence>
<evidence type="ECO:0000256" key="9">
    <source>
        <dbReference type="ARBA" id="ARBA00022833"/>
    </source>
</evidence>
<keyword evidence="10" id="KW-0809">Transit peptide</keyword>
<dbReference type="InterPro" id="IPR045090">
    <property type="entry name" value="Pept_M3A_M3B"/>
</dbReference>
<dbReference type="EMBL" id="BTFZ01000001">
    <property type="protein sequence ID" value="GMM32782.1"/>
    <property type="molecule type" value="Genomic_DNA"/>
</dbReference>
<dbReference type="CDD" id="cd06457">
    <property type="entry name" value="M3A_MIP"/>
    <property type="match status" value="1"/>
</dbReference>
<evidence type="ECO:0000256" key="6">
    <source>
        <dbReference type="ARBA" id="ARBA00022670"/>
    </source>
</evidence>
<comment type="catalytic activity">
    <reaction evidence="1">
        <text>Release of an N-terminal octapeptide as second stage of processing of some proteins imported into the mitochondrion.</text>
        <dbReference type="EC" id="3.4.24.59"/>
    </reaction>
</comment>
<evidence type="ECO:0000256" key="7">
    <source>
        <dbReference type="ARBA" id="ARBA00022723"/>
    </source>
</evidence>
<evidence type="ECO:0000256" key="8">
    <source>
        <dbReference type="ARBA" id="ARBA00022801"/>
    </source>
</evidence>
<comment type="caution">
    <text evidence="15">The sequence shown here is derived from an EMBL/GenBank/DDBJ whole genome shotgun (WGS) entry which is preliminary data.</text>
</comment>
<dbReference type="GO" id="GO:0005759">
    <property type="term" value="C:mitochondrial matrix"/>
    <property type="evidence" value="ECO:0007669"/>
    <property type="project" value="UniProtKB-SubCell"/>
</dbReference>
<feature type="domain" description="Peptidase M3A/M3B catalytic" evidence="14">
    <location>
        <begin position="313"/>
        <end position="891"/>
    </location>
</feature>
<dbReference type="GO" id="GO:0046872">
    <property type="term" value="F:metal ion binding"/>
    <property type="evidence" value="ECO:0007669"/>
    <property type="project" value="UniProtKB-UniRule"/>
</dbReference>
<keyword evidence="7 13" id="KW-0479">Metal-binding</keyword>
<dbReference type="Proteomes" id="UP001360560">
    <property type="component" value="Unassembled WGS sequence"/>
</dbReference>
<comment type="similarity">
    <text evidence="3 13">Belongs to the peptidase M3 family.</text>
</comment>
<dbReference type="InterPro" id="IPR033851">
    <property type="entry name" value="M3A_MIP"/>
</dbReference>
<dbReference type="AlphaFoldDB" id="A0AAV5QDM1"/>
<comment type="subcellular location">
    <subcellularLocation>
        <location evidence="2">Mitochondrion matrix</location>
    </subcellularLocation>
</comment>
<proteinExistence type="inferred from homology"/>
<dbReference type="InterPro" id="IPR024077">
    <property type="entry name" value="Neurolysin/TOP_dom2"/>
</dbReference>
<evidence type="ECO:0000256" key="12">
    <source>
        <dbReference type="ARBA" id="ARBA00023128"/>
    </source>
</evidence>
<dbReference type="GO" id="GO:0006518">
    <property type="term" value="P:peptide metabolic process"/>
    <property type="evidence" value="ECO:0007669"/>
    <property type="project" value="TreeGrafter"/>
</dbReference>
<evidence type="ECO:0000256" key="5">
    <source>
        <dbReference type="ARBA" id="ARBA00018046"/>
    </source>
</evidence>
<accession>A0AAV5QDM1</accession>
<sequence length="901" mass="103706">MKSLRAYSRGLNGKRPNNYTRYFSRTAKLLQTQDVQRQLKQIFDNESYWTKMITSPSSPGARVANIPKIPSSSSYQNLASKLNIFHKDQQRLETGLFRNPYLTSSEGLEFFTTEMLAKAENIVNLIVSDTSDHGLRHCIKNLDTLSDMLCKVIDLCEFIRISHPDSHFLESAQKCHEKMFNYMNVLNTNVELFNILNSLLNDPSKKHIKEELSAEEVVVGELLLADFKKSGIDKDDKTRDLFIELSSRISVIGQYFNNNAFDLKDSKFVFSKAELKNSVSDEIMDQIQAELGKFSSRGTRVSFSVNSHVSFLLLKNCSNESIRKQIWVGLNSSSQKQLQLLELMLNYRKLLSLKLNYQDFNHYQLEDKMARNSNNVLVFLDNLRKKIEPYCVAELRKLADLKIKDYQKDSGLINFKDYSKQISGIENKLSKKQPFSDDDVIAFIRPWDREYLINQLLVNKRRKELLPETNASVPALNNTDFENQPISNFFSLGTIFANLSKFLTSIYGVKFKFDKPLRGEIWHKDVRKLLVVNAKDENDIIGIIYLDLFERLGKSLNPAHFTIVCSRKVTDGAEIENCEILNEPRSEPKDDNVKYIQCIRNAEGEIYQLPIITLVCNFSKSVKSINNKIENIALLKLVEVETLLHEIGHSLHSMFGKTNLHNVSGTRCLTDFVELPSILMETFSKDARVLKFLSEHYEDQFKIDAVNKQLEDTYKAKLIKLHQSENDVLRYCDIYSQLKMAYLDQHLYLETPNPVLYNPATGIHEEITEKNNDLITLENLDALAGSNLQYSETIYHNCEKDLRIFADLESSWYGKFGHLFTYGATYYTYLFDRAISSKIYKELFLADPFNNVNGNIFKSSVLRWGGSRNPWECVGECLNDPRIAKGDAQSMKLIGEIDDVK</sequence>
<dbReference type="InterPro" id="IPR024079">
    <property type="entry name" value="MetalloPept_cat_dom_sf"/>
</dbReference>